<evidence type="ECO:0000259" key="1">
    <source>
        <dbReference type="Pfam" id="PF09320"/>
    </source>
</evidence>
<keyword evidence="3" id="KW-1185">Reference proteome</keyword>
<dbReference type="InterPro" id="IPR015399">
    <property type="entry name" value="DUF1977_DnaJ-like"/>
</dbReference>
<protein>
    <recommendedName>
        <fullName evidence="1">DUF1977 domain-containing protein</fullName>
    </recommendedName>
</protein>
<evidence type="ECO:0000313" key="2">
    <source>
        <dbReference type="EMBL" id="GMI03409.1"/>
    </source>
</evidence>
<organism evidence="2 3">
    <name type="scientific">Triparma laevis f. longispina</name>
    <dbReference type="NCBI Taxonomy" id="1714387"/>
    <lineage>
        <taxon>Eukaryota</taxon>
        <taxon>Sar</taxon>
        <taxon>Stramenopiles</taxon>
        <taxon>Ochrophyta</taxon>
        <taxon>Bolidophyceae</taxon>
        <taxon>Parmales</taxon>
        <taxon>Triparmaceae</taxon>
        <taxon>Triparma</taxon>
    </lineage>
</organism>
<accession>A0A9W7F7A5</accession>
<comment type="caution">
    <text evidence="2">The sequence shown here is derived from an EMBL/GenBank/DDBJ whole genome shotgun (WGS) entry which is preliminary data.</text>
</comment>
<proteinExistence type="predicted"/>
<dbReference type="Proteomes" id="UP001165122">
    <property type="component" value="Unassembled WGS sequence"/>
</dbReference>
<dbReference type="EMBL" id="BRXW01000057">
    <property type="protein sequence ID" value="GMI03409.1"/>
    <property type="molecule type" value="Genomic_DNA"/>
</dbReference>
<dbReference type="OrthoDB" id="10250354at2759"/>
<name>A0A9W7F7A5_9STRA</name>
<dbReference type="AlphaFoldDB" id="A0A9W7F7A5"/>
<sequence>METKHRGVVKDIPYYVSDKFMRTTIRDPYKVAQVERLVEKSYDQFLQNECRAQRKHQRQLQQRAAAFRGDPRKRASMLKDAEGYELSRCEEHKDLFQSKGRR</sequence>
<reference evidence="3" key="1">
    <citation type="journal article" date="2023" name="Commun. Biol.">
        <title>Genome analysis of Parmales, the sister group of diatoms, reveals the evolutionary specialization of diatoms from phago-mixotrophs to photoautotrophs.</title>
        <authorList>
            <person name="Ban H."/>
            <person name="Sato S."/>
            <person name="Yoshikawa S."/>
            <person name="Yamada K."/>
            <person name="Nakamura Y."/>
            <person name="Ichinomiya M."/>
            <person name="Sato N."/>
            <person name="Blanc-Mathieu R."/>
            <person name="Endo H."/>
            <person name="Kuwata A."/>
            <person name="Ogata H."/>
        </authorList>
    </citation>
    <scope>NUCLEOTIDE SEQUENCE [LARGE SCALE GENOMIC DNA]</scope>
    <source>
        <strain evidence="3">NIES 3700</strain>
    </source>
</reference>
<dbReference type="Pfam" id="PF09320">
    <property type="entry name" value="DUF1977"/>
    <property type="match status" value="1"/>
</dbReference>
<feature type="domain" description="DUF1977" evidence="1">
    <location>
        <begin position="11"/>
        <end position="91"/>
    </location>
</feature>
<evidence type="ECO:0000313" key="3">
    <source>
        <dbReference type="Proteomes" id="UP001165122"/>
    </source>
</evidence>
<gene>
    <name evidence="2" type="ORF">TrLO_g3012</name>
</gene>